<dbReference type="EMBL" id="CP000510">
    <property type="protein sequence ID" value="ABM04977.1"/>
    <property type="molecule type" value="Genomic_DNA"/>
</dbReference>
<accession>A1SZR2</accession>
<evidence type="ECO:0000259" key="2">
    <source>
        <dbReference type="Pfam" id="PF12146"/>
    </source>
</evidence>
<feature type="chain" id="PRO_5002637167" evidence="1">
    <location>
        <begin position="25"/>
        <end position="364"/>
    </location>
</feature>
<keyword evidence="1" id="KW-0732">Signal</keyword>
<feature type="domain" description="Serine aminopeptidase S33" evidence="2">
    <location>
        <begin position="81"/>
        <end position="338"/>
    </location>
</feature>
<dbReference type="InterPro" id="IPR022742">
    <property type="entry name" value="Hydrolase_4"/>
</dbReference>
<dbReference type="OrthoDB" id="9788260at2"/>
<dbReference type="GO" id="GO:0016787">
    <property type="term" value="F:hydrolase activity"/>
    <property type="evidence" value="ECO:0007669"/>
    <property type="project" value="UniProtKB-KW"/>
</dbReference>
<dbReference type="STRING" id="357804.Ping_3290"/>
<proteinExistence type="predicted"/>
<reference evidence="3 4" key="1">
    <citation type="submission" date="2007-01" db="EMBL/GenBank/DDBJ databases">
        <title>Complete sequence of Psychromonas ingrahamii 37.</title>
        <authorList>
            <consortium name="US DOE Joint Genome Institute"/>
            <person name="Copeland A."/>
            <person name="Lucas S."/>
            <person name="Lapidus A."/>
            <person name="Barry K."/>
            <person name="Detter J.C."/>
            <person name="Glavina del Rio T."/>
            <person name="Hammon N."/>
            <person name="Israni S."/>
            <person name="Dalin E."/>
            <person name="Tice H."/>
            <person name="Pitluck S."/>
            <person name="Thompson L.S."/>
            <person name="Brettin T."/>
            <person name="Bruce D."/>
            <person name="Han C."/>
            <person name="Tapia R."/>
            <person name="Schmutz J."/>
            <person name="Larimer F."/>
            <person name="Land M."/>
            <person name="Hauser L."/>
            <person name="Kyrpides N."/>
            <person name="Ivanova N."/>
            <person name="Staley J."/>
            <person name="Richardson P."/>
        </authorList>
    </citation>
    <scope>NUCLEOTIDE SEQUENCE [LARGE SCALE GENOMIC DNA]</scope>
    <source>
        <strain evidence="3 4">37</strain>
    </source>
</reference>
<evidence type="ECO:0000313" key="3">
    <source>
        <dbReference type="EMBL" id="ABM04977.1"/>
    </source>
</evidence>
<dbReference type="RefSeq" id="WP_011771529.1">
    <property type="nucleotide sequence ID" value="NC_008709.1"/>
</dbReference>
<sequence length="364" mass="40587">MKKASQLRLLLPFLFLLSSALTSAENDMENNPYGLTTEAELSDTFNSKINAFWKKNAISVSLQGVDNKRLHTISIKTGNANAIVISQGRNESVLKYKELAFDLNRQGYDLYLIDHRGQGFSERLGGDQDHGHVVHFQDYVDDLNRYILSLDLANNYQHNYLLAHSMGGTISALYLEQYNHPFQAAILLSPMMSINLGSIPSFIAKLLTFSGAEVCSWFSDQSCYVFGGKEYKPRAFIGNDLTSSEVRFNASQNTYIEFPETQLGDASMRWVAQSLSATGQVVDNANKINIPILLLQAGADQVVTAAGQNQFFKNITQCKAKQFLTIPNAKHEIYLEKDQSRLVALNAALEFLEASQQGTLRCTK</sequence>
<evidence type="ECO:0000313" key="4">
    <source>
        <dbReference type="Proteomes" id="UP000000639"/>
    </source>
</evidence>
<protein>
    <submittedName>
        <fullName evidence="3">Alpha/beta hydrolase fold protein</fullName>
    </submittedName>
</protein>
<evidence type="ECO:0000256" key="1">
    <source>
        <dbReference type="SAM" id="SignalP"/>
    </source>
</evidence>
<dbReference type="PANTHER" id="PTHR11614">
    <property type="entry name" value="PHOSPHOLIPASE-RELATED"/>
    <property type="match status" value="1"/>
</dbReference>
<dbReference type="HOGENOM" id="CLU_026209_10_1_6"/>
<dbReference type="eggNOG" id="COG2267">
    <property type="taxonomic scope" value="Bacteria"/>
</dbReference>
<keyword evidence="4" id="KW-1185">Reference proteome</keyword>
<dbReference type="ESTHER" id="psyin-a1szr2">
    <property type="family name" value="Monoglyceridelipase_lysophospholip"/>
</dbReference>
<dbReference type="AlphaFoldDB" id="A1SZR2"/>
<dbReference type="KEGG" id="pin:Ping_3290"/>
<dbReference type="Gene3D" id="3.40.50.1820">
    <property type="entry name" value="alpha/beta hydrolase"/>
    <property type="match status" value="1"/>
</dbReference>
<organism evidence="3 4">
    <name type="scientific">Psychromonas ingrahamii (strain DSM 17664 / CCUG 51855 / 37)</name>
    <dbReference type="NCBI Taxonomy" id="357804"/>
    <lineage>
        <taxon>Bacteria</taxon>
        <taxon>Pseudomonadati</taxon>
        <taxon>Pseudomonadota</taxon>
        <taxon>Gammaproteobacteria</taxon>
        <taxon>Alteromonadales</taxon>
        <taxon>Psychromonadaceae</taxon>
        <taxon>Psychromonas</taxon>
    </lineage>
</organism>
<dbReference type="InterPro" id="IPR029058">
    <property type="entry name" value="AB_hydrolase_fold"/>
</dbReference>
<name>A1SZR2_PSYIN</name>
<dbReference type="MEROPS" id="S33.010"/>
<dbReference type="InterPro" id="IPR051044">
    <property type="entry name" value="MAG_DAG_Lipase"/>
</dbReference>
<dbReference type="SUPFAM" id="SSF53474">
    <property type="entry name" value="alpha/beta-Hydrolases"/>
    <property type="match status" value="1"/>
</dbReference>
<keyword evidence="3" id="KW-0378">Hydrolase</keyword>
<dbReference type="Pfam" id="PF12146">
    <property type="entry name" value="Hydrolase_4"/>
    <property type="match status" value="1"/>
</dbReference>
<dbReference type="Proteomes" id="UP000000639">
    <property type="component" value="Chromosome"/>
</dbReference>
<gene>
    <name evidence="3" type="ordered locus">Ping_3290</name>
</gene>
<feature type="signal peptide" evidence="1">
    <location>
        <begin position="1"/>
        <end position="24"/>
    </location>
</feature>